<protein>
    <recommendedName>
        <fullName evidence="9 11">1-(5-phosphoribosyl)-5-[(5-phosphoribosylamino)methylideneamino] imidazole-4-carboxamide isomerase</fullName>
        <ecNumber evidence="9 11">5.3.1.16</ecNumber>
    </recommendedName>
    <alternativeName>
        <fullName evidence="9">Phosphoribosylformimino-5-aminoimidazole carboxamide ribotide isomerase</fullName>
    </alternativeName>
</protein>
<evidence type="ECO:0000256" key="9">
    <source>
        <dbReference type="HAMAP-Rule" id="MF_01014"/>
    </source>
</evidence>
<dbReference type="NCBIfam" id="TIGR00007">
    <property type="entry name" value="1-(5-phosphoribosyl)-5-[(5-phosphoribosylamino)methylideneamino]imidazole-4-carboxamide isomerase"/>
    <property type="match status" value="1"/>
</dbReference>
<dbReference type="EMBL" id="JBHRXJ010000009">
    <property type="protein sequence ID" value="MFC3529168.1"/>
    <property type="molecule type" value="Genomic_DNA"/>
</dbReference>
<sequence>MILYPAIDLKDGNCVRLLRGDMEAATVFGSDPAAQSRAFQDAGAEWLHLVDLNGAFAGKPVNGAAVEAILAAVDVPAQLGGGIRDMATIEAWLERGLARVILGTVAVENPALVREAAMAFPGKIAVGIDARKGRVATRGWAEETDVMAVDLAHQFQDAGVAAIIYTDIERDGAMQGPNVAATEALARAVNIPVIASGGVSSMADILALRDTGVIAGAISGRALYDGALDLGAALRALA</sequence>
<comment type="pathway">
    <text evidence="3 9 11">Amino-acid biosynthesis; L-histidine biosynthesis; L-histidine from 5-phospho-alpha-D-ribose 1-diphosphate: step 4/9.</text>
</comment>
<name>A0ABV7R6H5_9RHOB</name>
<keyword evidence="5 9" id="KW-0963">Cytoplasm</keyword>
<dbReference type="EC" id="5.3.1.16" evidence="9 11"/>
<keyword evidence="13" id="KW-1185">Reference proteome</keyword>
<gene>
    <name evidence="9 12" type="primary">hisA</name>
    <name evidence="12" type="ORF">ACFOMH_13385</name>
</gene>
<dbReference type="InterPro" id="IPR013785">
    <property type="entry name" value="Aldolase_TIM"/>
</dbReference>
<evidence type="ECO:0000313" key="13">
    <source>
        <dbReference type="Proteomes" id="UP001595721"/>
    </source>
</evidence>
<proteinExistence type="inferred from homology"/>
<evidence type="ECO:0000256" key="3">
    <source>
        <dbReference type="ARBA" id="ARBA00005133"/>
    </source>
</evidence>
<evidence type="ECO:0000256" key="7">
    <source>
        <dbReference type="ARBA" id="ARBA00023102"/>
    </source>
</evidence>
<feature type="active site" description="Proton acceptor" evidence="9">
    <location>
        <position position="8"/>
    </location>
</feature>
<comment type="similarity">
    <text evidence="4 9 10">Belongs to the HisA/HisF family.</text>
</comment>
<dbReference type="GO" id="GO:0003949">
    <property type="term" value="F:1-(5-phosphoribosyl)-5-[(5-phosphoribosylamino)methylideneamino]imidazole-4-carboxamide isomerase activity"/>
    <property type="evidence" value="ECO:0007669"/>
    <property type="project" value="UniProtKB-EC"/>
</dbReference>
<dbReference type="Gene3D" id="3.20.20.70">
    <property type="entry name" value="Aldolase class I"/>
    <property type="match status" value="1"/>
</dbReference>
<comment type="subcellular location">
    <subcellularLocation>
        <location evidence="2 9 11">Cytoplasm</location>
    </subcellularLocation>
</comment>
<dbReference type="InterPro" id="IPR044524">
    <property type="entry name" value="Isoase_HisA-like"/>
</dbReference>
<evidence type="ECO:0000256" key="4">
    <source>
        <dbReference type="ARBA" id="ARBA00009667"/>
    </source>
</evidence>
<evidence type="ECO:0000256" key="2">
    <source>
        <dbReference type="ARBA" id="ARBA00004496"/>
    </source>
</evidence>
<keyword evidence="7 9" id="KW-0368">Histidine biosynthesis</keyword>
<dbReference type="PANTHER" id="PTHR43090:SF2">
    <property type="entry name" value="1-(5-PHOSPHORIBOSYL)-5-[(5-PHOSPHORIBOSYLAMINO)METHYLIDENEAMINO] IMIDAZOLE-4-CARBOXAMIDE ISOMERASE"/>
    <property type="match status" value="1"/>
</dbReference>
<keyword evidence="8 9" id="KW-0413">Isomerase</keyword>
<dbReference type="Proteomes" id="UP001595721">
    <property type="component" value="Unassembled WGS sequence"/>
</dbReference>
<evidence type="ECO:0000313" key="12">
    <source>
        <dbReference type="EMBL" id="MFC3529168.1"/>
    </source>
</evidence>
<comment type="catalytic activity">
    <reaction evidence="1 9 11">
        <text>1-(5-phospho-beta-D-ribosyl)-5-[(5-phospho-beta-D-ribosylamino)methylideneamino]imidazole-4-carboxamide = 5-[(5-phospho-1-deoxy-D-ribulos-1-ylimino)methylamino]-1-(5-phospho-beta-D-ribosyl)imidazole-4-carboxamide</text>
        <dbReference type="Rhea" id="RHEA:15469"/>
        <dbReference type="ChEBI" id="CHEBI:58435"/>
        <dbReference type="ChEBI" id="CHEBI:58525"/>
        <dbReference type="EC" id="5.3.1.16"/>
    </reaction>
</comment>
<dbReference type="InterPro" id="IPR006062">
    <property type="entry name" value="His_biosynth"/>
</dbReference>
<evidence type="ECO:0000256" key="11">
    <source>
        <dbReference type="RuleBase" id="RU003658"/>
    </source>
</evidence>
<evidence type="ECO:0000256" key="8">
    <source>
        <dbReference type="ARBA" id="ARBA00023235"/>
    </source>
</evidence>
<keyword evidence="6 9" id="KW-0028">Amino-acid biosynthesis</keyword>
<dbReference type="CDD" id="cd04732">
    <property type="entry name" value="HisA"/>
    <property type="match status" value="1"/>
</dbReference>
<feature type="active site" description="Proton donor" evidence="9">
    <location>
        <position position="129"/>
    </location>
</feature>
<dbReference type="Pfam" id="PF00977">
    <property type="entry name" value="His_biosynth"/>
    <property type="match status" value="1"/>
</dbReference>
<dbReference type="InterPro" id="IPR006063">
    <property type="entry name" value="HisA_bact_arch"/>
</dbReference>
<dbReference type="SUPFAM" id="SSF51366">
    <property type="entry name" value="Ribulose-phoshate binding barrel"/>
    <property type="match status" value="1"/>
</dbReference>
<dbReference type="InterPro" id="IPR023016">
    <property type="entry name" value="HisA/PriA"/>
</dbReference>
<dbReference type="RefSeq" id="WP_377745018.1">
    <property type="nucleotide sequence ID" value="NZ_JBHRXJ010000009.1"/>
</dbReference>
<dbReference type="InterPro" id="IPR011060">
    <property type="entry name" value="RibuloseP-bd_barrel"/>
</dbReference>
<evidence type="ECO:0000256" key="10">
    <source>
        <dbReference type="RuleBase" id="RU003657"/>
    </source>
</evidence>
<dbReference type="PANTHER" id="PTHR43090">
    <property type="entry name" value="1-(5-PHOSPHORIBOSYL)-5-[(5-PHOSPHORIBOSYLAMINO)METHYLIDENEAMINO] IMIDAZOLE-4-CARBOXAMIDE ISOMERASE"/>
    <property type="match status" value="1"/>
</dbReference>
<dbReference type="NCBIfam" id="NF010112">
    <property type="entry name" value="PRK13585.1"/>
    <property type="match status" value="1"/>
</dbReference>
<reference evidence="13" key="1">
    <citation type="journal article" date="2019" name="Int. J. Syst. Evol. Microbiol.">
        <title>The Global Catalogue of Microorganisms (GCM) 10K type strain sequencing project: providing services to taxonomists for standard genome sequencing and annotation.</title>
        <authorList>
            <consortium name="The Broad Institute Genomics Platform"/>
            <consortium name="The Broad Institute Genome Sequencing Center for Infectious Disease"/>
            <person name="Wu L."/>
            <person name="Ma J."/>
        </authorList>
    </citation>
    <scope>NUCLEOTIDE SEQUENCE [LARGE SCALE GENOMIC DNA]</scope>
    <source>
        <strain evidence="13">KCTC 42899</strain>
    </source>
</reference>
<evidence type="ECO:0000256" key="1">
    <source>
        <dbReference type="ARBA" id="ARBA00000901"/>
    </source>
</evidence>
<evidence type="ECO:0000256" key="5">
    <source>
        <dbReference type="ARBA" id="ARBA00022490"/>
    </source>
</evidence>
<organism evidence="12 13">
    <name type="scientific">Paracoccus mangrovi</name>
    <dbReference type="NCBI Taxonomy" id="1715645"/>
    <lineage>
        <taxon>Bacteria</taxon>
        <taxon>Pseudomonadati</taxon>
        <taxon>Pseudomonadota</taxon>
        <taxon>Alphaproteobacteria</taxon>
        <taxon>Rhodobacterales</taxon>
        <taxon>Paracoccaceae</taxon>
        <taxon>Paracoccus</taxon>
    </lineage>
</organism>
<evidence type="ECO:0000256" key="6">
    <source>
        <dbReference type="ARBA" id="ARBA00022605"/>
    </source>
</evidence>
<dbReference type="HAMAP" id="MF_01014">
    <property type="entry name" value="HisA"/>
    <property type="match status" value="1"/>
</dbReference>
<comment type="caution">
    <text evidence="12">The sequence shown here is derived from an EMBL/GenBank/DDBJ whole genome shotgun (WGS) entry which is preliminary data.</text>
</comment>
<accession>A0ABV7R6H5</accession>